<comment type="similarity">
    <text evidence="2 15">Belongs to the cation transport ATPase (P-type) (TC 3.A.3) family. Type IIC subfamily.</text>
</comment>
<evidence type="ECO:0000256" key="1">
    <source>
        <dbReference type="ARBA" id="ARBA00004651"/>
    </source>
</evidence>
<dbReference type="GO" id="GO:0030007">
    <property type="term" value="P:intracellular potassium ion homeostasis"/>
    <property type="evidence" value="ECO:0007669"/>
    <property type="project" value="TreeGrafter"/>
</dbReference>
<evidence type="ECO:0000256" key="15">
    <source>
        <dbReference type="RuleBase" id="RU362084"/>
    </source>
</evidence>
<dbReference type="GO" id="GO:0016887">
    <property type="term" value="F:ATP hydrolysis activity"/>
    <property type="evidence" value="ECO:0007669"/>
    <property type="project" value="InterPro"/>
</dbReference>
<dbReference type="InterPro" id="IPR023298">
    <property type="entry name" value="ATPase_P-typ_TM_dom_sf"/>
</dbReference>
<dbReference type="GO" id="GO:0005524">
    <property type="term" value="F:ATP binding"/>
    <property type="evidence" value="ECO:0007669"/>
    <property type="project" value="UniProtKB-KW"/>
</dbReference>
<feature type="domain" description="Cation-transporting P-type ATPase N-terminal" evidence="17">
    <location>
        <begin position="114"/>
        <end position="188"/>
    </location>
</feature>
<dbReference type="InterPro" id="IPR036412">
    <property type="entry name" value="HAD-like_sf"/>
</dbReference>
<evidence type="ECO:0000256" key="12">
    <source>
        <dbReference type="ARBA" id="ARBA00022989"/>
    </source>
</evidence>
<comment type="subcellular location">
    <subcellularLocation>
        <location evidence="1 15">Cell membrane</location>
        <topology evidence="1 15">Multi-pass membrane protein</topology>
    </subcellularLocation>
</comment>
<dbReference type="RefSeq" id="XP_026685803.1">
    <property type="nucleotide sequence ID" value="XM_026830002.1"/>
</dbReference>
<evidence type="ECO:0000256" key="13">
    <source>
        <dbReference type="ARBA" id="ARBA00023065"/>
    </source>
</evidence>
<evidence type="ECO:0000256" key="8">
    <source>
        <dbReference type="ARBA" id="ARBA00022741"/>
    </source>
</evidence>
<dbReference type="InterPro" id="IPR023214">
    <property type="entry name" value="HAD_sf"/>
</dbReference>
<evidence type="ECO:0000256" key="9">
    <source>
        <dbReference type="ARBA" id="ARBA00022840"/>
    </source>
</evidence>
<dbReference type="InterPro" id="IPR006068">
    <property type="entry name" value="ATPase_P-typ_cation-transptr_C"/>
</dbReference>
<dbReference type="SUPFAM" id="SSF81660">
    <property type="entry name" value="Metal cation-transporting ATPase, ATP-binding domain N"/>
    <property type="match status" value="1"/>
</dbReference>
<evidence type="ECO:0000256" key="4">
    <source>
        <dbReference type="ARBA" id="ARBA00022475"/>
    </source>
</evidence>
<feature type="transmembrane region" description="Helical" evidence="15">
    <location>
        <begin position="161"/>
        <end position="189"/>
    </location>
</feature>
<evidence type="ECO:0000256" key="14">
    <source>
        <dbReference type="ARBA" id="ARBA00023136"/>
    </source>
</evidence>
<dbReference type="InterPro" id="IPR001757">
    <property type="entry name" value="P_typ_ATPase"/>
</dbReference>
<dbReference type="Pfam" id="PF00689">
    <property type="entry name" value="Cation_ATPase_C"/>
    <property type="match status" value="1"/>
</dbReference>
<evidence type="ECO:0000256" key="3">
    <source>
        <dbReference type="ARBA" id="ARBA00022448"/>
    </source>
</evidence>
<keyword evidence="18" id="KW-1185">Reference proteome</keyword>
<gene>
    <name evidence="19" type="primary">LOC103518361</name>
</gene>
<keyword evidence="12 15" id="KW-1133">Transmembrane helix</keyword>
<evidence type="ECO:0000259" key="17">
    <source>
        <dbReference type="SMART" id="SM00831"/>
    </source>
</evidence>
<evidence type="ECO:0000256" key="2">
    <source>
        <dbReference type="ARBA" id="ARBA00006934"/>
    </source>
</evidence>
<keyword evidence="4" id="KW-1003">Cell membrane</keyword>
<keyword evidence="15" id="KW-0479">Metal-binding</keyword>
<keyword evidence="9 15" id="KW-0067">ATP-binding</keyword>
<dbReference type="Pfam" id="PF00122">
    <property type="entry name" value="E1-E2_ATPase"/>
    <property type="match status" value="1"/>
</dbReference>
<evidence type="ECO:0000313" key="19">
    <source>
        <dbReference type="RefSeq" id="XP_026685803.1"/>
    </source>
</evidence>
<evidence type="ECO:0000256" key="16">
    <source>
        <dbReference type="SAM" id="MobiDB-lite"/>
    </source>
</evidence>
<sequence length="1069" mass="120541">MKDETTVFQEAQPPYDSKRNSSRGSRKKKSWSSKHNTTKDVNIYMSSATKNNYFEKLSTQSKTFFNTRKASLEKKSHPRFVLDCSKKSILRFIHKEKEMDVAQLRDLKNEVDIDEHLIPLEELYSILDTHPDRGLSELEVKRRLEKDGPNSLPQKYRINNVYVLVGYIFRGFSALLWFGALLSFLAYLLEAETNEEKPQDNLWLGIILALTCIVTGMFSFYQERKSSHITESFAKMIPTRATVIRNGSVKEIDSAGLVRGDIVLLKIGDKVPADIRLIEIQDLKAENSSLTGEVEPVTCTLGATNSFAVESRNLVFFSTNLVSGSGKGVVILTGSNTVMGKIAGLTNRLEKKTTPIEQEVQHFMRLISMWALTLGAICFLLALYIGYNWLNACVYVIGIIVANVPEGLLATLTVSLTLTAKRLASKNCIVRRLQTVETLGSIRTICTDKTGTLTQNKMTVLHLSFNREIYHVKNGVDVDIQNFETNTTYKTLVRAACLCSKAEFEPNQDNIPMRERKASGDATEVGILHFIQPRIKSIQDVRNTFPKVTEVPFNSLNKFHLTVHFSPLNKYFLLMKGAPEVIMERCTTMMAESDKEAFLTAEKKYELEDKIKLFASKGERVLAFADLHLGQNNFPVNFKFSTDPMNFPSSGFRLIGLISLYDPPRPAVPDAIDACHKAGIRVIMVTGDHPCTAKAIAIKCHILSETSSDDNVFTGTDLRKITDEELKDILETNKELVFARTSPLQKLRIVELYQSLDEIVAVTGDGVNDAPALKKADIGIAMGITGSEVSKQTADMILMDDNFASIVLGIEEGRLIFDNLKKSIAYILASNIPEILPFLFYIFLGIPLPVSTVTVLCIDLGTDMWPAVSLAYEKPESNIMSREPRNPRTDHLVGRKLVTYAYFHLGILETLAGFLTYFHVMYDAGWDPMDLLNIRKSWESNNNLEDSYHKVWTRTERMNLESTCQTAYFISIVIAQCAALIVCKTRYNSIYQQKMNNWVLNIGLVFEILVAFVLSYSPYLNKVLKTRPVKMKYWLTPLPIAVLIVIYGEFGKIISRLYPNSFMAHHLTF</sequence>
<dbReference type="GO" id="GO:0005391">
    <property type="term" value="F:P-type sodium:potassium-exchanging transporter activity"/>
    <property type="evidence" value="ECO:0007669"/>
    <property type="project" value="TreeGrafter"/>
</dbReference>
<dbReference type="Pfam" id="PF00690">
    <property type="entry name" value="Cation_ATPase_N"/>
    <property type="match status" value="1"/>
</dbReference>
<dbReference type="FunFam" id="1.20.1110.10:FF:000038">
    <property type="entry name" value="Sodium/potassium-transporting ATPase subunit alpha"/>
    <property type="match status" value="1"/>
</dbReference>
<dbReference type="GO" id="GO:0006883">
    <property type="term" value="P:intracellular sodium ion homeostasis"/>
    <property type="evidence" value="ECO:0007669"/>
    <property type="project" value="TreeGrafter"/>
</dbReference>
<dbReference type="FunFam" id="3.40.50.1000:FF:000083">
    <property type="entry name" value="Sodium/potassium-transporting ATPase subunit alpha"/>
    <property type="match status" value="1"/>
</dbReference>
<dbReference type="Gene3D" id="1.20.1110.10">
    <property type="entry name" value="Calcium-transporting ATPase, transmembrane domain"/>
    <property type="match status" value="1"/>
</dbReference>
<feature type="compositionally biased region" description="Basic residues" evidence="16">
    <location>
        <begin position="20"/>
        <end position="32"/>
    </location>
</feature>
<keyword evidence="11" id="KW-1278">Translocase</keyword>
<dbReference type="KEGG" id="dci:103518361"/>
<dbReference type="Gene3D" id="2.70.150.10">
    <property type="entry name" value="Calcium-transporting ATPase, cytoplasmic transduction domain A"/>
    <property type="match status" value="1"/>
</dbReference>
<dbReference type="Proteomes" id="UP000079169">
    <property type="component" value="Unplaced"/>
</dbReference>
<keyword evidence="10 15" id="KW-0630">Potassium</keyword>
<feature type="transmembrane region" description="Helical" evidence="15">
    <location>
        <begin position="824"/>
        <end position="844"/>
    </location>
</feature>
<dbReference type="AlphaFoldDB" id="A0A3Q0JFJ8"/>
<dbReference type="GO" id="GO:0046872">
    <property type="term" value="F:metal ion binding"/>
    <property type="evidence" value="ECO:0007669"/>
    <property type="project" value="UniProtKB-KW"/>
</dbReference>
<dbReference type="STRING" id="121845.A0A3Q0JFJ8"/>
<feature type="transmembrane region" description="Helical" evidence="15">
    <location>
        <begin position="850"/>
        <end position="872"/>
    </location>
</feature>
<feature type="region of interest" description="Disordered" evidence="16">
    <location>
        <begin position="1"/>
        <end position="34"/>
    </location>
</feature>
<feature type="transmembrane region" description="Helical" evidence="15">
    <location>
        <begin position="967"/>
        <end position="987"/>
    </location>
</feature>
<feature type="transmembrane region" description="Helical" evidence="15">
    <location>
        <begin position="393"/>
        <end position="416"/>
    </location>
</feature>
<dbReference type="GO" id="GO:0036376">
    <property type="term" value="P:sodium ion export across plasma membrane"/>
    <property type="evidence" value="ECO:0007669"/>
    <property type="project" value="TreeGrafter"/>
</dbReference>
<dbReference type="GO" id="GO:0005886">
    <property type="term" value="C:plasma membrane"/>
    <property type="evidence" value="ECO:0007669"/>
    <property type="project" value="UniProtKB-SubCell"/>
</dbReference>
<feature type="transmembrane region" description="Helical" evidence="15">
    <location>
        <begin position="366"/>
        <end position="387"/>
    </location>
</feature>
<dbReference type="PRINTS" id="PR00121">
    <property type="entry name" value="NAKATPASE"/>
</dbReference>
<dbReference type="InterPro" id="IPR059000">
    <property type="entry name" value="ATPase_P-type_domA"/>
</dbReference>
<keyword evidence="3 15" id="KW-0813">Transport</keyword>
<feature type="transmembrane region" description="Helical" evidence="15">
    <location>
        <begin position="201"/>
        <end position="221"/>
    </location>
</feature>
<keyword evidence="8 15" id="KW-0547">Nucleotide-binding</keyword>
<dbReference type="NCBIfam" id="TIGR01106">
    <property type="entry name" value="ATPase-IIC_X-K"/>
    <property type="match status" value="1"/>
</dbReference>
<dbReference type="PROSITE" id="PS00154">
    <property type="entry name" value="ATPASE_E1_E2"/>
    <property type="match status" value="1"/>
</dbReference>
<dbReference type="GO" id="GO:1902600">
    <property type="term" value="P:proton transmembrane transport"/>
    <property type="evidence" value="ECO:0007669"/>
    <property type="project" value="TreeGrafter"/>
</dbReference>
<dbReference type="InterPro" id="IPR018303">
    <property type="entry name" value="ATPase_P-typ_P_site"/>
</dbReference>
<dbReference type="Gene3D" id="3.40.1110.10">
    <property type="entry name" value="Calcium-transporting ATPase, cytoplasmic domain N"/>
    <property type="match status" value="1"/>
</dbReference>
<feature type="transmembrane region" description="Helical" evidence="15">
    <location>
        <begin position="1031"/>
        <end position="1050"/>
    </location>
</feature>
<dbReference type="InterPro" id="IPR044492">
    <property type="entry name" value="P_typ_ATPase_HD_dom"/>
</dbReference>
<keyword evidence="5 15" id="KW-0633">Potassium transport</keyword>
<keyword evidence="13 15" id="KW-0406">Ion transport</keyword>
<dbReference type="Gene3D" id="3.40.50.1000">
    <property type="entry name" value="HAD superfamily/HAD-like"/>
    <property type="match status" value="1"/>
</dbReference>
<proteinExistence type="inferred from homology"/>
<evidence type="ECO:0000256" key="11">
    <source>
        <dbReference type="ARBA" id="ARBA00022967"/>
    </source>
</evidence>
<evidence type="ECO:0000256" key="10">
    <source>
        <dbReference type="ARBA" id="ARBA00022958"/>
    </source>
</evidence>
<evidence type="ECO:0000313" key="18">
    <source>
        <dbReference type="Proteomes" id="UP000079169"/>
    </source>
</evidence>
<evidence type="ECO:0000256" key="6">
    <source>
        <dbReference type="ARBA" id="ARBA00022553"/>
    </source>
</evidence>
<dbReference type="InterPro" id="IPR023299">
    <property type="entry name" value="ATPase_P-typ_cyto_dom_N"/>
</dbReference>
<feature type="transmembrane region" description="Helical" evidence="15">
    <location>
        <begin position="897"/>
        <end position="920"/>
    </location>
</feature>
<dbReference type="PANTHER" id="PTHR43294:SF21">
    <property type="entry name" value="CATION TRANSPORTING ATPASE"/>
    <property type="match status" value="1"/>
</dbReference>
<dbReference type="InterPro" id="IPR004014">
    <property type="entry name" value="ATPase_P-typ_cation-transptr_N"/>
</dbReference>
<dbReference type="InterPro" id="IPR008250">
    <property type="entry name" value="ATPase_P-typ_transduc_dom_A_sf"/>
</dbReference>
<dbReference type="PaxDb" id="121845-A0A3Q0JFJ8"/>
<name>A0A3Q0JFJ8_DIACI</name>
<dbReference type="SUPFAM" id="SSF81665">
    <property type="entry name" value="Calcium ATPase, transmembrane domain M"/>
    <property type="match status" value="1"/>
</dbReference>
<reference evidence="19" key="1">
    <citation type="submission" date="2025-08" db="UniProtKB">
        <authorList>
            <consortium name="RefSeq"/>
        </authorList>
    </citation>
    <scope>IDENTIFICATION</scope>
</reference>
<dbReference type="SFLD" id="SFLDG00002">
    <property type="entry name" value="C1.7:_P-type_atpase_like"/>
    <property type="match status" value="1"/>
</dbReference>
<organism evidence="18 19">
    <name type="scientific">Diaphorina citri</name>
    <name type="common">Asian citrus psyllid</name>
    <dbReference type="NCBI Taxonomy" id="121845"/>
    <lineage>
        <taxon>Eukaryota</taxon>
        <taxon>Metazoa</taxon>
        <taxon>Ecdysozoa</taxon>
        <taxon>Arthropoda</taxon>
        <taxon>Hexapoda</taxon>
        <taxon>Insecta</taxon>
        <taxon>Pterygota</taxon>
        <taxon>Neoptera</taxon>
        <taxon>Paraneoptera</taxon>
        <taxon>Hemiptera</taxon>
        <taxon>Sternorrhyncha</taxon>
        <taxon>Psylloidea</taxon>
        <taxon>Psyllidae</taxon>
        <taxon>Diaphorininae</taxon>
        <taxon>Diaphorina</taxon>
    </lineage>
</organism>
<dbReference type="PRINTS" id="PR00119">
    <property type="entry name" value="CATATPASE"/>
</dbReference>
<accession>A0A3Q0JFJ8</accession>
<dbReference type="SFLD" id="SFLDF00027">
    <property type="entry name" value="p-type_atpase"/>
    <property type="match status" value="1"/>
</dbReference>
<dbReference type="Pfam" id="PF13246">
    <property type="entry name" value="Cation_ATPase"/>
    <property type="match status" value="1"/>
</dbReference>
<dbReference type="SFLD" id="SFLDS00003">
    <property type="entry name" value="Haloacid_Dehalogenase"/>
    <property type="match status" value="1"/>
</dbReference>
<keyword evidence="7 15" id="KW-0812">Transmembrane</keyword>
<keyword evidence="14 15" id="KW-0472">Membrane</keyword>
<dbReference type="SUPFAM" id="SSF81653">
    <property type="entry name" value="Calcium ATPase, transduction domain A"/>
    <property type="match status" value="1"/>
</dbReference>
<evidence type="ECO:0000256" key="5">
    <source>
        <dbReference type="ARBA" id="ARBA00022538"/>
    </source>
</evidence>
<keyword evidence="6" id="KW-0597">Phosphoprotein</keyword>
<evidence type="ECO:0000256" key="7">
    <source>
        <dbReference type="ARBA" id="ARBA00022692"/>
    </source>
</evidence>
<dbReference type="InterPro" id="IPR050510">
    <property type="entry name" value="Cation_transp_ATPase_P-type"/>
</dbReference>
<dbReference type="PANTHER" id="PTHR43294">
    <property type="entry name" value="SODIUM/POTASSIUM-TRANSPORTING ATPASE SUBUNIT ALPHA"/>
    <property type="match status" value="1"/>
</dbReference>
<dbReference type="GeneID" id="103518361"/>
<protein>
    <recommendedName>
        <fullName evidence="15">Sodium/potassium-transporting ATPase subunit alpha</fullName>
    </recommendedName>
</protein>
<dbReference type="GO" id="GO:1990573">
    <property type="term" value="P:potassium ion import across plasma membrane"/>
    <property type="evidence" value="ECO:0007669"/>
    <property type="project" value="TreeGrafter"/>
</dbReference>
<dbReference type="SMART" id="SM00831">
    <property type="entry name" value="Cation_ATPase_N"/>
    <property type="match status" value="1"/>
</dbReference>
<dbReference type="SUPFAM" id="SSF56784">
    <property type="entry name" value="HAD-like"/>
    <property type="match status" value="1"/>
</dbReference>
<dbReference type="InterPro" id="IPR005775">
    <property type="entry name" value="P-type_ATPase_IIC"/>
</dbReference>
<dbReference type="NCBIfam" id="TIGR01494">
    <property type="entry name" value="ATPase_P-type"/>
    <property type="match status" value="2"/>
</dbReference>
<feature type="transmembrane region" description="Helical" evidence="15">
    <location>
        <begin position="999"/>
        <end position="1019"/>
    </location>
</feature>